<comment type="caution">
    <text evidence="8">The sequence shown here is derived from an EMBL/GenBank/DDBJ whole genome shotgun (WGS) entry which is preliminary data.</text>
</comment>
<comment type="similarity">
    <text evidence="2">Belongs to the CD36 family.</text>
</comment>
<name>A0A8S4QGX4_9NEOP</name>
<evidence type="ECO:0000256" key="2">
    <source>
        <dbReference type="ARBA" id="ARBA00010532"/>
    </source>
</evidence>
<feature type="non-terminal residue" evidence="8">
    <location>
        <position position="39"/>
    </location>
</feature>
<feature type="non-terminal residue" evidence="8">
    <location>
        <position position="1"/>
    </location>
</feature>
<sequence>ALMVMSYPHFLYADSVYRNGVIGLVPNEESHRLFVDLEP</sequence>
<accession>A0A8S4QGX4</accession>
<keyword evidence="3" id="KW-1003">Cell membrane</keyword>
<dbReference type="EMBL" id="CAKXAJ010005688">
    <property type="protein sequence ID" value="CAH2209191.1"/>
    <property type="molecule type" value="Genomic_DNA"/>
</dbReference>
<dbReference type="OrthoDB" id="195015at2759"/>
<dbReference type="AlphaFoldDB" id="A0A8S4QGX4"/>
<keyword evidence="7" id="KW-0325">Glycoprotein</keyword>
<keyword evidence="5" id="KW-1133">Transmembrane helix</keyword>
<evidence type="ECO:0000313" key="8">
    <source>
        <dbReference type="EMBL" id="CAH2209191.1"/>
    </source>
</evidence>
<evidence type="ECO:0000256" key="6">
    <source>
        <dbReference type="ARBA" id="ARBA00023136"/>
    </source>
</evidence>
<dbReference type="Pfam" id="PF01130">
    <property type="entry name" value="CD36"/>
    <property type="match status" value="1"/>
</dbReference>
<keyword evidence="9" id="KW-1185">Reference proteome</keyword>
<evidence type="ECO:0000256" key="1">
    <source>
        <dbReference type="ARBA" id="ARBA00004236"/>
    </source>
</evidence>
<evidence type="ECO:0000256" key="5">
    <source>
        <dbReference type="ARBA" id="ARBA00022989"/>
    </source>
</evidence>
<reference evidence="8" key="1">
    <citation type="submission" date="2022-03" db="EMBL/GenBank/DDBJ databases">
        <authorList>
            <person name="Lindestad O."/>
        </authorList>
    </citation>
    <scope>NUCLEOTIDE SEQUENCE</scope>
</reference>
<dbReference type="Proteomes" id="UP000838756">
    <property type="component" value="Unassembled WGS sequence"/>
</dbReference>
<evidence type="ECO:0000256" key="4">
    <source>
        <dbReference type="ARBA" id="ARBA00022692"/>
    </source>
</evidence>
<organism evidence="8 9">
    <name type="scientific">Pararge aegeria aegeria</name>
    <dbReference type="NCBI Taxonomy" id="348720"/>
    <lineage>
        <taxon>Eukaryota</taxon>
        <taxon>Metazoa</taxon>
        <taxon>Ecdysozoa</taxon>
        <taxon>Arthropoda</taxon>
        <taxon>Hexapoda</taxon>
        <taxon>Insecta</taxon>
        <taxon>Pterygota</taxon>
        <taxon>Neoptera</taxon>
        <taxon>Endopterygota</taxon>
        <taxon>Lepidoptera</taxon>
        <taxon>Glossata</taxon>
        <taxon>Ditrysia</taxon>
        <taxon>Papilionoidea</taxon>
        <taxon>Nymphalidae</taxon>
        <taxon>Satyrinae</taxon>
        <taxon>Satyrini</taxon>
        <taxon>Parargina</taxon>
        <taxon>Pararge</taxon>
    </lineage>
</organism>
<evidence type="ECO:0000256" key="3">
    <source>
        <dbReference type="ARBA" id="ARBA00022475"/>
    </source>
</evidence>
<keyword evidence="4" id="KW-0812">Transmembrane</keyword>
<protein>
    <submittedName>
        <fullName evidence="8">Jg26330 protein</fullName>
    </submittedName>
</protein>
<comment type="subcellular location">
    <subcellularLocation>
        <location evidence="1">Cell membrane</location>
    </subcellularLocation>
</comment>
<evidence type="ECO:0000256" key="7">
    <source>
        <dbReference type="ARBA" id="ARBA00023180"/>
    </source>
</evidence>
<evidence type="ECO:0000313" key="9">
    <source>
        <dbReference type="Proteomes" id="UP000838756"/>
    </source>
</evidence>
<gene>
    <name evidence="8" type="primary">jg26330</name>
    <name evidence="8" type="ORF">PAEG_LOCUS1591</name>
</gene>
<keyword evidence="6" id="KW-0472">Membrane</keyword>
<dbReference type="GO" id="GO:0005886">
    <property type="term" value="C:plasma membrane"/>
    <property type="evidence" value="ECO:0007669"/>
    <property type="project" value="UniProtKB-SubCell"/>
</dbReference>
<dbReference type="InterPro" id="IPR002159">
    <property type="entry name" value="CD36_fam"/>
</dbReference>
<proteinExistence type="inferred from homology"/>